<feature type="domain" description="LRRNT" evidence="5">
    <location>
        <begin position="33"/>
        <end position="70"/>
    </location>
</feature>
<dbReference type="Proteomes" id="UP001266305">
    <property type="component" value="Unassembled WGS sequence"/>
</dbReference>
<evidence type="ECO:0000256" key="2">
    <source>
        <dbReference type="ARBA" id="ARBA00022729"/>
    </source>
</evidence>
<feature type="chain" id="PRO_5046344566" description="LRRNT domain-containing protein" evidence="4">
    <location>
        <begin position="22"/>
        <end position="161"/>
    </location>
</feature>
<feature type="signal peptide" evidence="4">
    <location>
        <begin position="1"/>
        <end position="21"/>
    </location>
</feature>
<dbReference type="InterPro" id="IPR032675">
    <property type="entry name" value="LRR_dom_sf"/>
</dbReference>
<protein>
    <recommendedName>
        <fullName evidence="5">LRRNT domain-containing protein</fullName>
    </recommendedName>
</protein>
<sequence>MDTSLLGVLLSLPVLLQLAAGGGSPRSGALLRGCPTHCHCEPDGRMLLRVDCSDLGLSELPSNLSVFTSYLEMHVSRGVTCWNFGGPQRNGFECNPRKRCCPAASQSSARHIAGRIPANGKYGHLHTERAFLHRAWNPKAGSHLAPRPNSFSASSRIPRKD</sequence>
<dbReference type="InterPro" id="IPR000372">
    <property type="entry name" value="LRRNT"/>
</dbReference>
<evidence type="ECO:0000256" key="3">
    <source>
        <dbReference type="SAM" id="MobiDB-lite"/>
    </source>
</evidence>
<dbReference type="Gene3D" id="3.80.10.10">
    <property type="entry name" value="Ribonuclease Inhibitor"/>
    <property type="match status" value="1"/>
</dbReference>
<dbReference type="SMART" id="SM00013">
    <property type="entry name" value="LRRNT"/>
    <property type="match status" value="1"/>
</dbReference>
<evidence type="ECO:0000313" key="7">
    <source>
        <dbReference type="Proteomes" id="UP001266305"/>
    </source>
</evidence>
<evidence type="ECO:0000313" key="6">
    <source>
        <dbReference type="EMBL" id="KAK2102270.1"/>
    </source>
</evidence>
<keyword evidence="2 4" id="KW-0732">Signal</keyword>
<keyword evidence="1" id="KW-0433">Leucine-rich repeat</keyword>
<dbReference type="EMBL" id="JASSZA010000009">
    <property type="protein sequence ID" value="KAK2102270.1"/>
    <property type="molecule type" value="Genomic_DNA"/>
</dbReference>
<proteinExistence type="predicted"/>
<keyword evidence="7" id="KW-1185">Reference proteome</keyword>
<evidence type="ECO:0000256" key="1">
    <source>
        <dbReference type="ARBA" id="ARBA00022614"/>
    </source>
</evidence>
<evidence type="ECO:0000256" key="4">
    <source>
        <dbReference type="SAM" id="SignalP"/>
    </source>
</evidence>
<feature type="non-terminal residue" evidence="6">
    <location>
        <position position="161"/>
    </location>
</feature>
<reference evidence="6 7" key="1">
    <citation type="submission" date="2023-05" db="EMBL/GenBank/DDBJ databases">
        <title>B98-5 Cell Line De Novo Hybrid Assembly: An Optical Mapping Approach.</title>
        <authorList>
            <person name="Kananen K."/>
            <person name="Auerbach J.A."/>
            <person name="Kautto E."/>
            <person name="Blachly J.S."/>
        </authorList>
    </citation>
    <scope>NUCLEOTIDE SEQUENCE [LARGE SCALE GENOMIC DNA]</scope>
    <source>
        <strain evidence="6">B95-8</strain>
        <tissue evidence="6">Cell line</tissue>
    </source>
</reference>
<gene>
    <name evidence="6" type="ORF">P7K49_019937</name>
</gene>
<organism evidence="6 7">
    <name type="scientific">Saguinus oedipus</name>
    <name type="common">Cotton-top tamarin</name>
    <name type="synonym">Oedipomidas oedipus</name>
    <dbReference type="NCBI Taxonomy" id="9490"/>
    <lineage>
        <taxon>Eukaryota</taxon>
        <taxon>Metazoa</taxon>
        <taxon>Chordata</taxon>
        <taxon>Craniata</taxon>
        <taxon>Vertebrata</taxon>
        <taxon>Euteleostomi</taxon>
        <taxon>Mammalia</taxon>
        <taxon>Eutheria</taxon>
        <taxon>Euarchontoglires</taxon>
        <taxon>Primates</taxon>
        <taxon>Haplorrhini</taxon>
        <taxon>Platyrrhini</taxon>
        <taxon>Cebidae</taxon>
        <taxon>Callitrichinae</taxon>
        <taxon>Saguinus</taxon>
    </lineage>
</organism>
<accession>A0ABQ9UZT2</accession>
<evidence type="ECO:0000259" key="5">
    <source>
        <dbReference type="SMART" id="SM00013"/>
    </source>
</evidence>
<name>A0ABQ9UZT2_SAGOE</name>
<feature type="region of interest" description="Disordered" evidence="3">
    <location>
        <begin position="141"/>
        <end position="161"/>
    </location>
</feature>
<dbReference type="Pfam" id="PF01462">
    <property type="entry name" value="LRRNT"/>
    <property type="match status" value="1"/>
</dbReference>
<comment type="caution">
    <text evidence="6">The sequence shown here is derived from an EMBL/GenBank/DDBJ whole genome shotgun (WGS) entry which is preliminary data.</text>
</comment>